<dbReference type="Proteomes" id="UP001164746">
    <property type="component" value="Chromosome 13"/>
</dbReference>
<proteinExistence type="predicted"/>
<sequence length="183" mass="20807">MAKVNMIFTLMLLVLPDTAFSNWADWHFTGQNVALYRLAMQHPEGYIHRNASLAVDGNNGSDVRICAQTNESQTEAYWNVTFDKTYLLKGVVIINGERKNRRRRLIRVNGDNGVILHQHDVVPKNCTYEECPDLLFMEISQRTNTATLSLKLSVDVKDNPINGEQNTVSLTLCEVFVFAVYIL</sequence>
<keyword evidence="1" id="KW-0732">Signal</keyword>
<evidence type="ECO:0000313" key="3">
    <source>
        <dbReference type="Proteomes" id="UP001164746"/>
    </source>
</evidence>
<feature type="signal peptide" evidence="1">
    <location>
        <begin position="1"/>
        <end position="21"/>
    </location>
</feature>
<gene>
    <name evidence="2" type="ORF">MAR_038514</name>
</gene>
<evidence type="ECO:0000313" key="2">
    <source>
        <dbReference type="EMBL" id="WAR24845.1"/>
    </source>
</evidence>
<name>A0ABY7FRK5_MYAAR</name>
<feature type="chain" id="PRO_5047548776" evidence="1">
    <location>
        <begin position="22"/>
        <end position="183"/>
    </location>
</feature>
<accession>A0ABY7FRK5</accession>
<dbReference type="EMBL" id="CP111024">
    <property type="protein sequence ID" value="WAR24845.1"/>
    <property type="molecule type" value="Genomic_DNA"/>
</dbReference>
<organism evidence="2 3">
    <name type="scientific">Mya arenaria</name>
    <name type="common">Soft-shell clam</name>
    <dbReference type="NCBI Taxonomy" id="6604"/>
    <lineage>
        <taxon>Eukaryota</taxon>
        <taxon>Metazoa</taxon>
        <taxon>Spiralia</taxon>
        <taxon>Lophotrochozoa</taxon>
        <taxon>Mollusca</taxon>
        <taxon>Bivalvia</taxon>
        <taxon>Autobranchia</taxon>
        <taxon>Heteroconchia</taxon>
        <taxon>Euheterodonta</taxon>
        <taxon>Imparidentia</taxon>
        <taxon>Neoheterodontei</taxon>
        <taxon>Myida</taxon>
        <taxon>Myoidea</taxon>
        <taxon>Myidae</taxon>
        <taxon>Mya</taxon>
    </lineage>
</organism>
<protein>
    <submittedName>
        <fullName evidence="2">Uncharacterized protein</fullName>
    </submittedName>
</protein>
<dbReference type="Gene3D" id="2.60.120.260">
    <property type="entry name" value="Galactose-binding domain-like"/>
    <property type="match status" value="1"/>
</dbReference>
<evidence type="ECO:0000256" key="1">
    <source>
        <dbReference type="SAM" id="SignalP"/>
    </source>
</evidence>
<reference evidence="2" key="1">
    <citation type="submission" date="2022-11" db="EMBL/GenBank/DDBJ databases">
        <title>Centuries of genome instability and evolution in soft-shell clam transmissible cancer (bioRxiv).</title>
        <authorList>
            <person name="Hart S.F.M."/>
            <person name="Yonemitsu M.A."/>
            <person name="Giersch R.M."/>
            <person name="Beal B.F."/>
            <person name="Arriagada G."/>
            <person name="Davis B.W."/>
            <person name="Ostrander E.A."/>
            <person name="Goff S.P."/>
            <person name="Metzger M.J."/>
        </authorList>
    </citation>
    <scope>NUCLEOTIDE SEQUENCE</scope>
    <source>
        <strain evidence="2">MELC-2E11</strain>
        <tissue evidence="2">Siphon/mantle</tissue>
    </source>
</reference>
<dbReference type="SUPFAM" id="SSF49785">
    <property type="entry name" value="Galactose-binding domain-like"/>
    <property type="match status" value="1"/>
</dbReference>
<keyword evidence="3" id="KW-1185">Reference proteome</keyword>
<dbReference type="InterPro" id="IPR008979">
    <property type="entry name" value="Galactose-bd-like_sf"/>
</dbReference>